<accession>A0A0P1FT84</accession>
<keyword evidence="2 5" id="KW-0812">Transmembrane</keyword>
<reference evidence="6 8" key="2">
    <citation type="submission" date="2015-09" db="EMBL/GenBank/DDBJ databases">
        <authorList>
            <person name="Rodrigo-Torres L."/>
            <person name="Arahal D.R."/>
        </authorList>
    </citation>
    <scope>NUCLEOTIDE SEQUENCE [LARGE SCALE GENOMIC DNA]</scope>
    <source>
        <strain evidence="6 8">CECT 5118</strain>
    </source>
</reference>
<keyword evidence="8" id="KW-1185">Reference proteome</keyword>
<gene>
    <name evidence="6" type="ORF">TL5118_00531</name>
    <name evidence="7" type="ORF">TL5120_01567</name>
</gene>
<evidence type="ECO:0000313" key="8">
    <source>
        <dbReference type="Proteomes" id="UP000051086"/>
    </source>
</evidence>
<dbReference type="EMBL" id="CYSB01000008">
    <property type="protein sequence ID" value="CUH63602.1"/>
    <property type="molecule type" value="Genomic_DNA"/>
</dbReference>
<protein>
    <recommendedName>
        <fullName evidence="10">Steroid 5-alpha reductase C-terminal domain-containing protein</fullName>
    </recommendedName>
</protein>
<dbReference type="RefSeq" id="WP_025054181.1">
    <property type="nucleotide sequence ID" value="NZ_CYSB01000008.1"/>
</dbReference>
<feature type="transmembrane region" description="Helical" evidence="5">
    <location>
        <begin position="123"/>
        <end position="156"/>
    </location>
</feature>
<evidence type="ECO:0000313" key="9">
    <source>
        <dbReference type="Proteomes" id="UP000051887"/>
    </source>
</evidence>
<dbReference type="GO" id="GO:0012505">
    <property type="term" value="C:endomembrane system"/>
    <property type="evidence" value="ECO:0007669"/>
    <property type="project" value="UniProtKB-SubCell"/>
</dbReference>
<comment type="subcellular location">
    <subcellularLocation>
        <location evidence="1">Endomembrane system</location>
        <topology evidence="1">Multi-pass membrane protein</topology>
    </subcellularLocation>
</comment>
<sequence>MIEVILIYLGLGIAALTLASILWSIAFPERRIWPPKRYTSITPILVWVPTFSLFGILIMLGILGWGDLAFPTWLRFGVGIPLIVFGNVVVWSEVAHFGVPQTGGAKGTLRTAGMYRYSRNPQYLADIAIVGGWMILSAAPSTLIIGTASILVLVAAPFAEEPWLKKQYGSDFEEYMASTRRFI</sequence>
<name>A0A0P1FT84_9RHOB</name>
<evidence type="ECO:0000313" key="6">
    <source>
        <dbReference type="EMBL" id="CUH63602.1"/>
    </source>
</evidence>
<proteinExistence type="predicted"/>
<reference evidence="7 9" key="1">
    <citation type="submission" date="2015-09" db="EMBL/GenBank/DDBJ databases">
        <authorList>
            <consortium name="Swine Surveillance"/>
        </authorList>
    </citation>
    <scope>NUCLEOTIDE SEQUENCE [LARGE SCALE GENOMIC DNA]</scope>
    <source>
        <strain evidence="7 9">5120</strain>
    </source>
</reference>
<dbReference type="Pfam" id="PF04191">
    <property type="entry name" value="PEMT"/>
    <property type="match status" value="1"/>
</dbReference>
<feature type="transmembrane region" description="Helical" evidence="5">
    <location>
        <begin position="44"/>
        <end position="66"/>
    </location>
</feature>
<evidence type="ECO:0008006" key="10">
    <source>
        <dbReference type="Google" id="ProtNLM"/>
    </source>
</evidence>
<dbReference type="Gene3D" id="1.20.120.1630">
    <property type="match status" value="1"/>
</dbReference>
<evidence type="ECO:0000313" key="7">
    <source>
        <dbReference type="EMBL" id="CUH71777.1"/>
    </source>
</evidence>
<evidence type="ECO:0000256" key="3">
    <source>
        <dbReference type="ARBA" id="ARBA00022989"/>
    </source>
</evidence>
<evidence type="ECO:0000256" key="4">
    <source>
        <dbReference type="ARBA" id="ARBA00023136"/>
    </source>
</evidence>
<evidence type="ECO:0000256" key="5">
    <source>
        <dbReference type="SAM" id="Phobius"/>
    </source>
</evidence>
<dbReference type="EMBL" id="CYSC01000026">
    <property type="protein sequence ID" value="CUH71777.1"/>
    <property type="molecule type" value="Genomic_DNA"/>
</dbReference>
<dbReference type="InterPro" id="IPR007318">
    <property type="entry name" value="Phopholipid_MeTrfase"/>
</dbReference>
<keyword evidence="4 5" id="KW-0472">Membrane</keyword>
<feature type="transmembrane region" description="Helical" evidence="5">
    <location>
        <begin position="72"/>
        <end position="91"/>
    </location>
</feature>
<keyword evidence="3 5" id="KW-1133">Transmembrane helix</keyword>
<feature type="transmembrane region" description="Helical" evidence="5">
    <location>
        <begin position="6"/>
        <end position="23"/>
    </location>
</feature>
<dbReference type="Proteomes" id="UP000051887">
    <property type="component" value="Unassembled WGS sequence"/>
</dbReference>
<evidence type="ECO:0000256" key="1">
    <source>
        <dbReference type="ARBA" id="ARBA00004127"/>
    </source>
</evidence>
<dbReference type="OrthoDB" id="9811969at2"/>
<organism evidence="7 9">
    <name type="scientific">Thalassovita autumnalis</name>
    <dbReference type="NCBI Taxonomy" id="2072972"/>
    <lineage>
        <taxon>Bacteria</taxon>
        <taxon>Pseudomonadati</taxon>
        <taxon>Pseudomonadota</taxon>
        <taxon>Alphaproteobacteria</taxon>
        <taxon>Rhodobacterales</taxon>
        <taxon>Roseobacteraceae</taxon>
        <taxon>Thalassovita</taxon>
    </lineage>
</organism>
<dbReference type="AlphaFoldDB" id="A0A0P1FT84"/>
<evidence type="ECO:0000256" key="2">
    <source>
        <dbReference type="ARBA" id="ARBA00022692"/>
    </source>
</evidence>
<dbReference type="Proteomes" id="UP000051086">
    <property type="component" value="Unassembled WGS sequence"/>
</dbReference>